<dbReference type="RefSeq" id="WP_312032341.1">
    <property type="nucleotide sequence ID" value="NZ_CP051151.1"/>
</dbReference>
<organism evidence="1 2">
    <name type="scientific">Hujiaoplasma nucleasis</name>
    <dbReference type="NCBI Taxonomy" id="2725268"/>
    <lineage>
        <taxon>Bacteria</taxon>
        <taxon>Bacillati</taxon>
        <taxon>Mycoplasmatota</taxon>
        <taxon>Mollicutes</taxon>
        <taxon>Candidatus Izemoplasmatales</taxon>
        <taxon>Hujiaoplasmataceae</taxon>
        <taxon>Hujiaoplasma</taxon>
    </lineage>
</organism>
<evidence type="ECO:0000313" key="1">
    <source>
        <dbReference type="EMBL" id="QLY39852.1"/>
    </source>
</evidence>
<dbReference type="AlphaFoldDB" id="A0A7L6N315"/>
<sequence>MIDLTKVEHIYLVTGYTDMRKQIDGLTSIISVNYQKLDLRINRIFIFCSRDRTKIKILEVDQTGVWVYYKRTHGEKFIWPKDDKVILVEERQLKWLLDGLSPIQKRAHKTRYYDY</sequence>
<reference evidence="1 2" key="1">
    <citation type="submission" date="2020-04" db="EMBL/GenBank/DDBJ databases">
        <authorList>
            <person name="Zheng R.K."/>
            <person name="Sun C.M."/>
        </authorList>
    </citation>
    <scope>NUCLEOTIDE SEQUENCE [LARGE SCALE GENOMIC DNA]</scope>
    <source>
        <strain evidence="2">zrk29</strain>
    </source>
</reference>
<keyword evidence="2" id="KW-1185">Reference proteome</keyword>
<dbReference type="EMBL" id="CP051151">
    <property type="protein sequence ID" value="QLY39852.1"/>
    <property type="molecule type" value="Genomic_DNA"/>
</dbReference>
<dbReference type="Pfam" id="PF05717">
    <property type="entry name" value="TnpB_IS66"/>
    <property type="match status" value="1"/>
</dbReference>
<dbReference type="PANTHER" id="PTHR36455:SF1">
    <property type="entry name" value="BLR8292 PROTEIN"/>
    <property type="match status" value="1"/>
</dbReference>
<dbReference type="Proteomes" id="UP000512167">
    <property type="component" value="Chromosome"/>
</dbReference>
<proteinExistence type="predicted"/>
<dbReference type="InterPro" id="IPR008878">
    <property type="entry name" value="Transposase_IS66_Orf2"/>
</dbReference>
<gene>
    <name evidence="1" type="primary">tnpB</name>
    <name evidence="1" type="ORF">HF295_02845</name>
</gene>
<evidence type="ECO:0000313" key="2">
    <source>
        <dbReference type="Proteomes" id="UP000512167"/>
    </source>
</evidence>
<dbReference type="KEGG" id="tbk:HF295_02845"/>
<dbReference type="NCBIfam" id="NF033819">
    <property type="entry name" value="IS66_TnpB"/>
    <property type="match status" value="1"/>
</dbReference>
<dbReference type="PANTHER" id="PTHR36455">
    <property type="match status" value="1"/>
</dbReference>
<name>A0A7L6N315_9MOLU</name>
<protein>
    <submittedName>
        <fullName evidence="1">IS66 family insertion sequence element accessory protein TnpB</fullName>
    </submittedName>
</protein>
<accession>A0A7L6N315</accession>